<feature type="domain" description="HTH luxR-type" evidence="5">
    <location>
        <begin position="793"/>
        <end position="855"/>
    </location>
</feature>
<sequence>MFGEKVLGRDRELTRLREALELARGGQGTAIAIVGGTGLGKTTLLSALVPGDLPVWRTCGETTETSLPLAGLHRLNRTLTPALPGGRFARCVAVHEKIAAAGPLLCLIDNADLLDEASREVLTFAARRLSGLPVLMVFTARESLGGITEIRLGPLEPETSARLLPNEPELVELASGNPLALAEFGRRATLPRHSRLRVAIRAQLRDLPDAARTFVLMAALDDRLEVDTLVRAAAEADLDLRAVEAAREAGLLTVDGDAVTLADELVRYLVRAEMALVDRRATHRLLASVLDPERHKLRRIWHRLALAGGTETAELTEAAASAAEAGEHLAAADAYERAAELTPQRSLKARHLLAAADDCILAGRPHRARVLLRRSRPLLDTAELRGRTDLLHGQIELHTGMPAVAAQTLVTAADLLACPDREAAVRALMLAGEASCVAGDSERYFAIAAHAAGMRQPDDPPAIRLVLDHFAGMSASFAGSHSRAAGPLRRVVGLAEVVGDPAAKIWASQAAYTLGDAAKAHELAVAAVTGGHAALVPWALVYVSITELLQDRLSSALASSEEGVRLAKSQGQPNAAIDHLTLLALEAALRGDGETTRLRLDAAARDVAQRGLGRPGACSSWASACVDLADDRPEDALDRFRLMAAGAGPVHPGIRAMATPHFVEAAARCGQRAKARAALKPFEDWARSTGSAARLALAHRCHALLAGDDPEADEHFRAAIELHRTSHTALELAKTELFYGYRLRRNRKNRAARELLRDAWKIFRHYDAPRWADRAQAELRAAGESVPQPDQDAQASPAELTPQQLQIARLVAEGATNREVAAQLYLSPRTVDHHLRNIFARLGVRSRVELTGMLK</sequence>
<dbReference type="AlphaFoldDB" id="A0A5N0UUR6"/>
<dbReference type="PROSITE" id="PS50043">
    <property type="entry name" value="HTH_LUXR_2"/>
    <property type="match status" value="1"/>
</dbReference>
<evidence type="ECO:0000259" key="5">
    <source>
        <dbReference type="PROSITE" id="PS50043"/>
    </source>
</evidence>
<dbReference type="SUPFAM" id="SSF52540">
    <property type="entry name" value="P-loop containing nucleoside triphosphate hydrolases"/>
    <property type="match status" value="1"/>
</dbReference>
<dbReference type="InterPro" id="IPR027417">
    <property type="entry name" value="P-loop_NTPase"/>
</dbReference>
<dbReference type="GO" id="GO:0006355">
    <property type="term" value="P:regulation of DNA-templated transcription"/>
    <property type="evidence" value="ECO:0007669"/>
    <property type="project" value="InterPro"/>
</dbReference>
<dbReference type="Gene3D" id="3.40.50.300">
    <property type="entry name" value="P-loop containing nucleotide triphosphate hydrolases"/>
    <property type="match status" value="1"/>
</dbReference>
<dbReference type="Gene3D" id="1.10.10.10">
    <property type="entry name" value="Winged helix-like DNA-binding domain superfamily/Winged helix DNA-binding domain"/>
    <property type="match status" value="1"/>
</dbReference>
<evidence type="ECO:0000313" key="6">
    <source>
        <dbReference type="EMBL" id="KAA9153512.1"/>
    </source>
</evidence>
<keyword evidence="7" id="KW-1185">Reference proteome</keyword>
<dbReference type="Pfam" id="PF00196">
    <property type="entry name" value="GerE"/>
    <property type="match status" value="1"/>
</dbReference>
<dbReference type="InterPro" id="IPR041664">
    <property type="entry name" value="AAA_16"/>
</dbReference>
<dbReference type="PROSITE" id="PS00622">
    <property type="entry name" value="HTH_LUXR_1"/>
    <property type="match status" value="1"/>
</dbReference>
<evidence type="ECO:0000256" key="2">
    <source>
        <dbReference type="ARBA" id="ARBA00023125"/>
    </source>
</evidence>
<dbReference type="Proteomes" id="UP000319769">
    <property type="component" value="Unassembled WGS sequence"/>
</dbReference>
<dbReference type="Pfam" id="PF13191">
    <property type="entry name" value="AAA_16"/>
    <property type="match status" value="1"/>
</dbReference>
<evidence type="ECO:0000256" key="4">
    <source>
        <dbReference type="SAM" id="MobiDB-lite"/>
    </source>
</evidence>
<keyword evidence="3" id="KW-0804">Transcription</keyword>
<keyword evidence="1" id="KW-0805">Transcription regulation</keyword>
<dbReference type="PANTHER" id="PTHR44688">
    <property type="entry name" value="DNA-BINDING TRANSCRIPTIONAL ACTIVATOR DEVR_DOSR"/>
    <property type="match status" value="1"/>
</dbReference>
<gene>
    <name evidence="6" type="ORF">FPZ12_034250</name>
</gene>
<dbReference type="RefSeq" id="WP_144760722.1">
    <property type="nucleotide sequence ID" value="NZ_VMNW02000075.1"/>
</dbReference>
<dbReference type="PRINTS" id="PR00038">
    <property type="entry name" value="HTHLUXR"/>
</dbReference>
<dbReference type="CDD" id="cd06170">
    <property type="entry name" value="LuxR_C_like"/>
    <property type="match status" value="1"/>
</dbReference>
<dbReference type="SMART" id="SM00421">
    <property type="entry name" value="HTH_LUXR"/>
    <property type="match status" value="1"/>
</dbReference>
<dbReference type="SUPFAM" id="SSF46894">
    <property type="entry name" value="C-terminal effector domain of the bipartite response regulators"/>
    <property type="match status" value="1"/>
</dbReference>
<dbReference type="InterPro" id="IPR016032">
    <property type="entry name" value="Sig_transdc_resp-reg_C-effctor"/>
</dbReference>
<evidence type="ECO:0000313" key="7">
    <source>
        <dbReference type="Proteomes" id="UP000319769"/>
    </source>
</evidence>
<proteinExistence type="predicted"/>
<dbReference type="EMBL" id="VMNW02000075">
    <property type="protein sequence ID" value="KAA9153512.1"/>
    <property type="molecule type" value="Genomic_DNA"/>
</dbReference>
<reference evidence="6" key="1">
    <citation type="submission" date="2019-09" db="EMBL/GenBank/DDBJ databases">
        <authorList>
            <person name="Teo W.F.A."/>
            <person name="Duangmal K."/>
        </authorList>
    </citation>
    <scope>NUCLEOTIDE SEQUENCE [LARGE SCALE GENOMIC DNA]</scope>
    <source>
        <strain evidence="6">K81G1</strain>
    </source>
</reference>
<protein>
    <submittedName>
        <fullName evidence="6">Helix-turn-helix transcriptional regulator</fullName>
    </submittedName>
</protein>
<feature type="region of interest" description="Disordered" evidence="4">
    <location>
        <begin position="779"/>
        <end position="800"/>
    </location>
</feature>
<evidence type="ECO:0000256" key="1">
    <source>
        <dbReference type="ARBA" id="ARBA00023015"/>
    </source>
</evidence>
<dbReference type="InterPro" id="IPR036388">
    <property type="entry name" value="WH-like_DNA-bd_sf"/>
</dbReference>
<accession>A0A5N0UUR6</accession>
<dbReference type="GO" id="GO:0003677">
    <property type="term" value="F:DNA binding"/>
    <property type="evidence" value="ECO:0007669"/>
    <property type="project" value="UniProtKB-KW"/>
</dbReference>
<organism evidence="6 7">
    <name type="scientific">Amycolatopsis acidicola</name>
    <dbReference type="NCBI Taxonomy" id="2596893"/>
    <lineage>
        <taxon>Bacteria</taxon>
        <taxon>Bacillati</taxon>
        <taxon>Actinomycetota</taxon>
        <taxon>Actinomycetes</taxon>
        <taxon>Pseudonocardiales</taxon>
        <taxon>Pseudonocardiaceae</taxon>
        <taxon>Amycolatopsis</taxon>
    </lineage>
</organism>
<dbReference type="OrthoDB" id="3656034at2"/>
<comment type="caution">
    <text evidence="6">The sequence shown here is derived from an EMBL/GenBank/DDBJ whole genome shotgun (WGS) entry which is preliminary data.</text>
</comment>
<dbReference type="PANTHER" id="PTHR44688:SF16">
    <property type="entry name" value="DNA-BINDING TRANSCRIPTIONAL ACTIVATOR DEVR_DOSR"/>
    <property type="match status" value="1"/>
</dbReference>
<name>A0A5N0UUR6_9PSEU</name>
<dbReference type="InterPro" id="IPR000792">
    <property type="entry name" value="Tscrpt_reg_LuxR_C"/>
</dbReference>
<keyword evidence="2" id="KW-0238">DNA-binding</keyword>
<evidence type="ECO:0000256" key="3">
    <source>
        <dbReference type="ARBA" id="ARBA00023163"/>
    </source>
</evidence>